<protein>
    <submittedName>
        <fullName evidence="1">Uncharacterized protein</fullName>
    </submittedName>
</protein>
<dbReference type="Proteomes" id="UP001060085">
    <property type="component" value="Linkage Group LG08"/>
</dbReference>
<gene>
    <name evidence="1" type="ORF">M9H77_34984</name>
</gene>
<evidence type="ECO:0000313" key="2">
    <source>
        <dbReference type="Proteomes" id="UP001060085"/>
    </source>
</evidence>
<organism evidence="1 2">
    <name type="scientific">Catharanthus roseus</name>
    <name type="common">Madagascar periwinkle</name>
    <name type="synonym">Vinca rosea</name>
    <dbReference type="NCBI Taxonomy" id="4058"/>
    <lineage>
        <taxon>Eukaryota</taxon>
        <taxon>Viridiplantae</taxon>
        <taxon>Streptophyta</taxon>
        <taxon>Embryophyta</taxon>
        <taxon>Tracheophyta</taxon>
        <taxon>Spermatophyta</taxon>
        <taxon>Magnoliopsida</taxon>
        <taxon>eudicotyledons</taxon>
        <taxon>Gunneridae</taxon>
        <taxon>Pentapetalae</taxon>
        <taxon>asterids</taxon>
        <taxon>lamiids</taxon>
        <taxon>Gentianales</taxon>
        <taxon>Apocynaceae</taxon>
        <taxon>Rauvolfioideae</taxon>
        <taxon>Vinceae</taxon>
        <taxon>Catharanthinae</taxon>
        <taxon>Catharanthus</taxon>
    </lineage>
</organism>
<evidence type="ECO:0000313" key="1">
    <source>
        <dbReference type="EMBL" id="KAI5648979.1"/>
    </source>
</evidence>
<accession>A0ACB9ZMR0</accession>
<sequence>MPMRDDFSGCTTDRGALVQLQIWAWLHILVVCPYLDRRVKQDPGGPFGTMWCTSFDLSQLPTHVLLTYRDQLDFMLSNQSFDAPPPPSIAGSLVPHMPISRASSSDSEEHGDEPTDDMVFDEPSTLYPDVKKDDENDDDADTDYDISSAFDDDNSANNEEDDISTPLNPLSSTAVNQWQSSQWFSNAPYDHTSFGAFLDMGSEE</sequence>
<keyword evidence="2" id="KW-1185">Reference proteome</keyword>
<dbReference type="EMBL" id="CM044708">
    <property type="protein sequence ID" value="KAI5648979.1"/>
    <property type="molecule type" value="Genomic_DNA"/>
</dbReference>
<name>A0ACB9ZMR0_CATRO</name>
<proteinExistence type="predicted"/>
<reference evidence="2" key="1">
    <citation type="journal article" date="2023" name="Nat. Plants">
        <title>Single-cell RNA sequencing provides a high-resolution roadmap for understanding the multicellular compartmentation of specialized metabolism.</title>
        <authorList>
            <person name="Sun S."/>
            <person name="Shen X."/>
            <person name="Li Y."/>
            <person name="Li Y."/>
            <person name="Wang S."/>
            <person name="Li R."/>
            <person name="Zhang H."/>
            <person name="Shen G."/>
            <person name="Guo B."/>
            <person name="Wei J."/>
            <person name="Xu J."/>
            <person name="St-Pierre B."/>
            <person name="Chen S."/>
            <person name="Sun C."/>
        </authorList>
    </citation>
    <scope>NUCLEOTIDE SEQUENCE [LARGE SCALE GENOMIC DNA]</scope>
</reference>
<comment type="caution">
    <text evidence="1">The sequence shown here is derived from an EMBL/GenBank/DDBJ whole genome shotgun (WGS) entry which is preliminary data.</text>
</comment>